<comment type="caution">
    <text evidence="2">The sequence shown here is derived from an EMBL/GenBank/DDBJ whole genome shotgun (WGS) entry which is preliminary data.</text>
</comment>
<dbReference type="EMBL" id="MU863627">
    <property type="protein sequence ID" value="KAK4104215.1"/>
    <property type="molecule type" value="Genomic_DNA"/>
</dbReference>
<evidence type="ECO:0000313" key="3">
    <source>
        <dbReference type="Proteomes" id="UP001305647"/>
    </source>
</evidence>
<reference evidence="2" key="2">
    <citation type="submission" date="2023-05" db="EMBL/GenBank/DDBJ databases">
        <authorList>
            <consortium name="Lawrence Berkeley National Laboratory"/>
            <person name="Steindorff A."/>
            <person name="Hensen N."/>
            <person name="Bonometti L."/>
            <person name="Westerberg I."/>
            <person name="Brannstrom I.O."/>
            <person name="Guillou S."/>
            <person name="Cros-Aarteil S."/>
            <person name="Calhoun S."/>
            <person name="Haridas S."/>
            <person name="Kuo A."/>
            <person name="Mondo S."/>
            <person name="Pangilinan J."/>
            <person name="Riley R."/>
            <person name="Labutti K."/>
            <person name="Andreopoulos B."/>
            <person name="Lipzen A."/>
            <person name="Chen C."/>
            <person name="Yanf M."/>
            <person name="Daum C."/>
            <person name="Ng V."/>
            <person name="Clum A."/>
            <person name="Ohm R."/>
            <person name="Martin F."/>
            <person name="Silar P."/>
            <person name="Natvig D."/>
            <person name="Lalanne C."/>
            <person name="Gautier V."/>
            <person name="Ament-Velasquez S.L."/>
            <person name="Kruys A."/>
            <person name="Hutchinson M.I."/>
            <person name="Powell A.J."/>
            <person name="Barry K."/>
            <person name="Miller A.N."/>
            <person name="Grigoriev I.V."/>
            <person name="Debuchy R."/>
            <person name="Gladieux P."/>
            <person name="Thoren M.H."/>
            <person name="Johannesson H."/>
        </authorList>
    </citation>
    <scope>NUCLEOTIDE SEQUENCE</scope>
    <source>
        <strain evidence="2">CBS 757.83</strain>
    </source>
</reference>
<gene>
    <name evidence="2" type="ORF">N658DRAFT_247197</name>
</gene>
<reference evidence="2" key="1">
    <citation type="journal article" date="2023" name="Mol. Phylogenet. Evol.">
        <title>Genome-scale phylogeny and comparative genomics of the fungal order Sordariales.</title>
        <authorList>
            <person name="Hensen N."/>
            <person name="Bonometti L."/>
            <person name="Westerberg I."/>
            <person name="Brannstrom I.O."/>
            <person name="Guillou S."/>
            <person name="Cros-Aarteil S."/>
            <person name="Calhoun S."/>
            <person name="Haridas S."/>
            <person name="Kuo A."/>
            <person name="Mondo S."/>
            <person name="Pangilinan J."/>
            <person name="Riley R."/>
            <person name="LaButti K."/>
            <person name="Andreopoulos B."/>
            <person name="Lipzen A."/>
            <person name="Chen C."/>
            <person name="Yan M."/>
            <person name="Daum C."/>
            <person name="Ng V."/>
            <person name="Clum A."/>
            <person name="Steindorff A."/>
            <person name="Ohm R.A."/>
            <person name="Martin F."/>
            <person name="Silar P."/>
            <person name="Natvig D.O."/>
            <person name="Lalanne C."/>
            <person name="Gautier V."/>
            <person name="Ament-Velasquez S.L."/>
            <person name="Kruys A."/>
            <person name="Hutchinson M.I."/>
            <person name="Powell A.J."/>
            <person name="Barry K."/>
            <person name="Miller A.N."/>
            <person name="Grigoriev I.V."/>
            <person name="Debuchy R."/>
            <person name="Gladieux P."/>
            <person name="Hiltunen Thoren M."/>
            <person name="Johannesson H."/>
        </authorList>
    </citation>
    <scope>NUCLEOTIDE SEQUENCE</scope>
    <source>
        <strain evidence="2">CBS 757.83</strain>
    </source>
</reference>
<dbReference type="AlphaFoldDB" id="A0AAN6T3X8"/>
<accession>A0AAN6T3X8</accession>
<keyword evidence="3" id="KW-1185">Reference proteome</keyword>
<feature type="region of interest" description="Disordered" evidence="1">
    <location>
        <begin position="139"/>
        <end position="164"/>
    </location>
</feature>
<evidence type="ECO:0000313" key="2">
    <source>
        <dbReference type="EMBL" id="KAK4104215.1"/>
    </source>
</evidence>
<proteinExistence type="predicted"/>
<evidence type="ECO:0000256" key="1">
    <source>
        <dbReference type="SAM" id="MobiDB-lite"/>
    </source>
</evidence>
<organism evidence="2 3">
    <name type="scientific">Parathielavia hyrcaniae</name>
    <dbReference type="NCBI Taxonomy" id="113614"/>
    <lineage>
        <taxon>Eukaryota</taxon>
        <taxon>Fungi</taxon>
        <taxon>Dikarya</taxon>
        <taxon>Ascomycota</taxon>
        <taxon>Pezizomycotina</taxon>
        <taxon>Sordariomycetes</taxon>
        <taxon>Sordariomycetidae</taxon>
        <taxon>Sordariales</taxon>
        <taxon>Chaetomiaceae</taxon>
        <taxon>Parathielavia</taxon>
    </lineage>
</organism>
<dbReference type="Proteomes" id="UP001305647">
    <property type="component" value="Unassembled WGS sequence"/>
</dbReference>
<protein>
    <submittedName>
        <fullName evidence="2">Uncharacterized protein</fullName>
    </submittedName>
</protein>
<sequence length="164" mass="18274">MSWLDTLGREQAKTNVAATNLPHLASATVPRYKISPPCLPRGISDGASQVIISTSPTCSREVPTNRVPQECFHCLPSPLGEPYWASRCRIRQHKRLLRIRTFEPCHVKVSQYLGDSSQLPTATSRSSRFDPVYSLHPLLPANKRRQEGTDMPTPLGNPQTNAMQ</sequence>
<name>A0AAN6T3X8_9PEZI</name>